<sequence length="59" mass="6735">MTHNSVGCYSYWASEIPVYERFLKVLLAGANMKPESYDYIASSSGTQDELNNYLSLYSR</sequence>
<name>A0A1H2T2Y0_9PROT</name>
<accession>A0A1H2T2Y0</accession>
<protein>
    <submittedName>
        <fullName evidence="1">Uncharacterized protein</fullName>
    </submittedName>
</protein>
<evidence type="ECO:0000313" key="2">
    <source>
        <dbReference type="Proteomes" id="UP000183454"/>
    </source>
</evidence>
<proteinExistence type="predicted"/>
<dbReference type="EMBL" id="FNNH01000009">
    <property type="protein sequence ID" value="SDW37649.1"/>
    <property type="molecule type" value="Genomic_DNA"/>
</dbReference>
<dbReference type="AlphaFoldDB" id="A0A1H2T2Y0"/>
<organism evidence="1 2">
    <name type="scientific">Nitrosomonas communis</name>
    <dbReference type="NCBI Taxonomy" id="44574"/>
    <lineage>
        <taxon>Bacteria</taxon>
        <taxon>Pseudomonadati</taxon>
        <taxon>Pseudomonadota</taxon>
        <taxon>Betaproteobacteria</taxon>
        <taxon>Nitrosomonadales</taxon>
        <taxon>Nitrosomonadaceae</taxon>
        <taxon>Nitrosomonas</taxon>
    </lineage>
</organism>
<reference evidence="1 2" key="1">
    <citation type="submission" date="2016-10" db="EMBL/GenBank/DDBJ databases">
        <authorList>
            <person name="de Groot N.N."/>
        </authorList>
    </citation>
    <scope>NUCLEOTIDE SEQUENCE [LARGE SCALE GENOMIC DNA]</scope>
    <source>
        <strain evidence="1 2">Nm110</strain>
    </source>
</reference>
<gene>
    <name evidence="1" type="ORF">SAMN05421882_100943</name>
</gene>
<dbReference type="Proteomes" id="UP000183454">
    <property type="component" value="Unassembled WGS sequence"/>
</dbReference>
<evidence type="ECO:0000313" key="1">
    <source>
        <dbReference type="EMBL" id="SDW37649.1"/>
    </source>
</evidence>